<proteinExistence type="predicted"/>
<dbReference type="EnsemblMetazoa" id="AFUN005231-RA">
    <property type="protein sequence ID" value="AFUN005231-PA"/>
    <property type="gene ID" value="AFUN005231"/>
</dbReference>
<accession>A0A182RG90</accession>
<sequence>MRYYIFISIFIPTRRMAVRVVMNQPNRPPVYAQQDTKHKREGSNPRGNGSYGGPPADGWTSSGELVDWTGSDIQLKIETTKYLRLLRAATVPRTMKKSF</sequence>
<feature type="region of interest" description="Disordered" evidence="1">
    <location>
        <begin position="25"/>
        <end position="58"/>
    </location>
</feature>
<evidence type="ECO:0000256" key="1">
    <source>
        <dbReference type="SAM" id="MobiDB-lite"/>
    </source>
</evidence>
<evidence type="ECO:0000313" key="2">
    <source>
        <dbReference type="EnsemblMetazoa" id="AFUN005231-PA"/>
    </source>
</evidence>
<dbReference type="AlphaFoldDB" id="A0A182RG90"/>
<name>A0A182RG90_ANOFN</name>
<reference evidence="2" key="1">
    <citation type="submission" date="2020-05" db="UniProtKB">
        <authorList>
            <consortium name="EnsemblMetazoa"/>
        </authorList>
    </citation>
    <scope>IDENTIFICATION</scope>
    <source>
        <strain evidence="2">FUMOZ</strain>
    </source>
</reference>
<protein>
    <submittedName>
        <fullName evidence="2">Uncharacterized protein</fullName>
    </submittedName>
</protein>
<organism evidence="2">
    <name type="scientific">Anopheles funestus</name>
    <name type="common">African malaria mosquito</name>
    <dbReference type="NCBI Taxonomy" id="62324"/>
    <lineage>
        <taxon>Eukaryota</taxon>
        <taxon>Metazoa</taxon>
        <taxon>Ecdysozoa</taxon>
        <taxon>Arthropoda</taxon>
        <taxon>Hexapoda</taxon>
        <taxon>Insecta</taxon>
        <taxon>Pterygota</taxon>
        <taxon>Neoptera</taxon>
        <taxon>Endopterygota</taxon>
        <taxon>Diptera</taxon>
        <taxon>Nematocera</taxon>
        <taxon>Culicoidea</taxon>
        <taxon>Culicidae</taxon>
        <taxon>Anophelinae</taxon>
        <taxon>Anopheles</taxon>
    </lineage>
</organism>
<dbReference type="VEuPathDB" id="VectorBase:AFUN005231"/>